<sequence>MATYWNVMFDDVEVGTDATSEDESKGVAEADKDFEATFSSRMKKKARKEYHTHVGALPLSSRLVFEEFLVTVEVRLKTVVEVLEEKWCAHMELAAKLECLRSDAPRELFDKPSTPEKSFRVKGELEERQVFLQEEEDTEVSEHGTYIDEGVDVNEAIDLSGSKPFHGKGMRQKCKGMQLVHLFTSFESYKRRKVGNGRSIEDFVIYMEPMQIILKPDVEVFIDILTCWVGLLRCPSSTLYDHDLRFILVKVRVVKNEETTYSYLFHNTPTSKGNGILGCGKRFEPNLESDG</sequence>
<dbReference type="Proteomes" id="UP000315295">
    <property type="component" value="Unassembled WGS sequence"/>
</dbReference>
<organism evidence="1 2">
    <name type="scientific">Malus baccata</name>
    <name type="common">Siberian crab apple</name>
    <name type="synonym">Pyrus baccata</name>
    <dbReference type="NCBI Taxonomy" id="106549"/>
    <lineage>
        <taxon>Eukaryota</taxon>
        <taxon>Viridiplantae</taxon>
        <taxon>Streptophyta</taxon>
        <taxon>Embryophyta</taxon>
        <taxon>Tracheophyta</taxon>
        <taxon>Spermatophyta</taxon>
        <taxon>Magnoliopsida</taxon>
        <taxon>eudicotyledons</taxon>
        <taxon>Gunneridae</taxon>
        <taxon>Pentapetalae</taxon>
        <taxon>rosids</taxon>
        <taxon>fabids</taxon>
        <taxon>Rosales</taxon>
        <taxon>Rosaceae</taxon>
        <taxon>Amygdaloideae</taxon>
        <taxon>Maleae</taxon>
        <taxon>Malus</taxon>
    </lineage>
</organism>
<reference evidence="1 2" key="1">
    <citation type="journal article" date="2019" name="G3 (Bethesda)">
        <title>Sequencing of a Wild Apple (Malus baccata) Genome Unravels the Differences Between Cultivated and Wild Apple Species Regarding Disease Resistance and Cold Tolerance.</title>
        <authorList>
            <person name="Chen X."/>
        </authorList>
    </citation>
    <scope>NUCLEOTIDE SEQUENCE [LARGE SCALE GENOMIC DNA]</scope>
    <source>
        <strain evidence="2">cv. Shandingzi</strain>
        <tissue evidence="1">Leaves</tissue>
    </source>
</reference>
<accession>A0A540KNZ2</accession>
<keyword evidence="2" id="KW-1185">Reference proteome</keyword>
<gene>
    <name evidence="1" type="ORF">C1H46_038521</name>
</gene>
<dbReference type="EMBL" id="VIEB01001063">
    <property type="protein sequence ID" value="TQD75948.1"/>
    <property type="molecule type" value="Genomic_DNA"/>
</dbReference>
<comment type="caution">
    <text evidence="1">The sequence shown here is derived from an EMBL/GenBank/DDBJ whole genome shotgun (WGS) entry which is preliminary data.</text>
</comment>
<name>A0A540KNZ2_MALBA</name>
<proteinExistence type="predicted"/>
<evidence type="ECO:0000313" key="2">
    <source>
        <dbReference type="Proteomes" id="UP000315295"/>
    </source>
</evidence>
<evidence type="ECO:0000313" key="1">
    <source>
        <dbReference type="EMBL" id="TQD75948.1"/>
    </source>
</evidence>
<dbReference type="AlphaFoldDB" id="A0A540KNZ2"/>
<protein>
    <submittedName>
        <fullName evidence="1">Uncharacterized protein</fullName>
    </submittedName>
</protein>